<dbReference type="AlphaFoldDB" id="A0A4R6U7D9"/>
<sequence>MKHDSWKIGEHTLTSRIFLGTGRFPNPFIQNEVIAASGSEVLTFAVRRVNTEAPEEDAILQHLGDRTLHYLPNTSGATNANEAIRIARLARASGLSNWIKVEISVQDETLLPDPIETLKATEQLASEGFTVFPYTSDDPVLAKRLEEAGAAAVMPGGSPIGTGLGILNPYNIERICTSLTVPVIVDAGIGTASDATKAMELGAQAVLINTAIAKAKDPVRMATAMRYAVEAGLLAKKAGRIQERMYATESSPTLGKVH</sequence>
<feature type="active site" description="Schiff-base intermediate with DXP" evidence="8">
    <location>
        <position position="100"/>
    </location>
</feature>
<evidence type="ECO:0000259" key="9">
    <source>
        <dbReference type="Pfam" id="PF05690"/>
    </source>
</evidence>
<accession>A0A4R6U7D9</accession>
<dbReference type="SUPFAM" id="SSF110399">
    <property type="entry name" value="ThiG-like"/>
    <property type="match status" value="1"/>
</dbReference>
<dbReference type="PANTHER" id="PTHR34266:SF2">
    <property type="entry name" value="THIAZOLE SYNTHASE"/>
    <property type="match status" value="1"/>
</dbReference>
<name>A0A4R6U7D9_9BACI</name>
<dbReference type="UniPathway" id="UPA00060"/>
<keyword evidence="8" id="KW-0963">Cytoplasm</keyword>
<protein>
    <recommendedName>
        <fullName evidence="3 8">Thiazole synthase</fullName>
        <ecNumber evidence="3 8">2.8.1.10</ecNumber>
    </recommendedName>
</protein>
<evidence type="ECO:0000256" key="4">
    <source>
        <dbReference type="ARBA" id="ARBA00022679"/>
    </source>
</evidence>
<dbReference type="InterPro" id="IPR033983">
    <property type="entry name" value="Thiazole_synthase_ThiG"/>
</dbReference>
<comment type="function">
    <text evidence="1 8">Catalyzes the rearrangement of 1-deoxy-D-xylulose 5-phosphate (DXP) to produce the thiazole phosphate moiety of thiamine. Sulfur is provided by the thiocarboxylate moiety of the carrier protein ThiS. In vitro, sulfur can be provided by H(2)S.</text>
</comment>
<proteinExistence type="inferred from homology"/>
<dbReference type="GO" id="GO:0009229">
    <property type="term" value="P:thiamine diphosphate biosynthetic process"/>
    <property type="evidence" value="ECO:0007669"/>
    <property type="project" value="UniProtKB-UniRule"/>
</dbReference>
<organism evidence="10 11">
    <name type="scientific">Aureibacillus halotolerans</name>
    <dbReference type="NCBI Taxonomy" id="1508390"/>
    <lineage>
        <taxon>Bacteria</taxon>
        <taxon>Bacillati</taxon>
        <taxon>Bacillota</taxon>
        <taxon>Bacilli</taxon>
        <taxon>Bacillales</taxon>
        <taxon>Bacillaceae</taxon>
        <taxon>Aureibacillus</taxon>
    </lineage>
</organism>
<dbReference type="RefSeq" id="WP_133579541.1">
    <property type="nucleotide sequence ID" value="NZ_SNYJ01000003.1"/>
</dbReference>
<dbReference type="EC" id="2.8.1.10" evidence="3 8"/>
<dbReference type="GO" id="GO:1990107">
    <property type="term" value="F:thiazole synthase activity"/>
    <property type="evidence" value="ECO:0007669"/>
    <property type="project" value="UniProtKB-EC"/>
</dbReference>
<dbReference type="Gene3D" id="3.20.20.70">
    <property type="entry name" value="Aldolase class I"/>
    <property type="match status" value="1"/>
</dbReference>
<dbReference type="GO" id="GO:0005737">
    <property type="term" value="C:cytoplasm"/>
    <property type="evidence" value="ECO:0007669"/>
    <property type="project" value="UniProtKB-SubCell"/>
</dbReference>
<dbReference type="EMBL" id="SNYJ01000003">
    <property type="protein sequence ID" value="TDQ41686.1"/>
    <property type="molecule type" value="Genomic_DNA"/>
</dbReference>
<dbReference type="CDD" id="cd04728">
    <property type="entry name" value="ThiG"/>
    <property type="match status" value="1"/>
</dbReference>
<gene>
    <name evidence="8" type="primary">thiG</name>
    <name evidence="10" type="ORF">EV213_103268</name>
</gene>
<feature type="domain" description="Thiazole synthase ThiG" evidence="9">
    <location>
        <begin position="7"/>
        <end position="252"/>
    </location>
</feature>
<feature type="binding site" evidence="8">
    <location>
        <begin position="187"/>
        <end position="188"/>
    </location>
    <ligand>
        <name>1-deoxy-D-xylulose 5-phosphate</name>
        <dbReference type="ChEBI" id="CHEBI:57792"/>
    </ligand>
</feature>
<evidence type="ECO:0000256" key="2">
    <source>
        <dbReference type="ARBA" id="ARBA00004948"/>
    </source>
</evidence>
<evidence type="ECO:0000313" key="11">
    <source>
        <dbReference type="Proteomes" id="UP000295632"/>
    </source>
</evidence>
<dbReference type="PANTHER" id="PTHR34266">
    <property type="entry name" value="THIAZOLE SYNTHASE"/>
    <property type="match status" value="1"/>
</dbReference>
<comment type="subunit">
    <text evidence="8">Homotetramer. Forms heterodimers with either ThiH or ThiS.</text>
</comment>
<reference evidence="10 11" key="1">
    <citation type="submission" date="2019-03" db="EMBL/GenBank/DDBJ databases">
        <title>Genomic Encyclopedia of Type Strains, Phase IV (KMG-IV): sequencing the most valuable type-strain genomes for metagenomic binning, comparative biology and taxonomic classification.</title>
        <authorList>
            <person name="Goeker M."/>
        </authorList>
    </citation>
    <scope>NUCLEOTIDE SEQUENCE [LARGE SCALE GENOMIC DNA]</scope>
    <source>
        <strain evidence="10 11">DSM 28697</strain>
    </source>
</reference>
<comment type="pathway">
    <text evidence="2 8">Cofactor biosynthesis; thiamine diphosphate biosynthesis.</text>
</comment>
<evidence type="ECO:0000256" key="3">
    <source>
        <dbReference type="ARBA" id="ARBA00011960"/>
    </source>
</evidence>
<keyword evidence="6 8" id="KW-0704">Schiff base</keyword>
<keyword evidence="4 8" id="KW-0808">Transferase</keyword>
<feature type="binding site" evidence="8">
    <location>
        <begin position="209"/>
        <end position="210"/>
    </location>
    <ligand>
        <name>1-deoxy-D-xylulose 5-phosphate</name>
        <dbReference type="ChEBI" id="CHEBI:57792"/>
    </ligand>
</feature>
<keyword evidence="5 8" id="KW-0784">Thiamine biosynthesis</keyword>
<evidence type="ECO:0000256" key="1">
    <source>
        <dbReference type="ARBA" id="ARBA00002834"/>
    </source>
</evidence>
<comment type="catalytic activity">
    <reaction evidence="7 8">
        <text>[ThiS sulfur-carrier protein]-C-terminal-Gly-aminoethanethioate + 2-iminoacetate + 1-deoxy-D-xylulose 5-phosphate = [ThiS sulfur-carrier protein]-C-terminal Gly-Gly + 2-[(2R,5Z)-2-carboxy-4-methylthiazol-5(2H)-ylidene]ethyl phosphate + 2 H2O + H(+)</text>
        <dbReference type="Rhea" id="RHEA:26297"/>
        <dbReference type="Rhea" id="RHEA-COMP:12909"/>
        <dbReference type="Rhea" id="RHEA-COMP:19908"/>
        <dbReference type="ChEBI" id="CHEBI:15377"/>
        <dbReference type="ChEBI" id="CHEBI:15378"/>
        <dbReference type="ChEBI" id="CHEBI:57792"/>
        <dbReference type="ChEBI" id="CHEBI:62899"/>
        <dbReference type="ChEBI" id="CHEBI:77846"/>
        <dbReference type="ChEBI" id="CHEBI:90778"/>
        <dbReference type="ChEBI" id="CHEBI:232372"/>
        <dbReference type="EC" id="2.8.1.10"/>
    </reaction>
</comment>
<evidence type="ECO:0000256" key="8">
    <source>
        <dbReference type="HAMAP-Rule" id="MF_00443"/>
    </source>
</evidence>
<dbReference type="InterPro" id="IPR008867">
    <property type="entry name" value="ThiG"/>
</dbReference>
<dbReference type="Pfam" id="PF05690">
    <property type="entry name" value="ThiG"/>
    <property type="match status" value="1"/>
</dbReference>
<dbReference type="HAMAP" id="MF_00443">
    <property type="entry name" value="ThiG"/>
    <property type="match status" value="1"/>
</dbReference>
<comment type="subcellular location">
    <subcellularLocation>
        <location evidence="8">Cytoplasm</location>
    </subcellularLocation>
</comment>
<evidence type="ECO:0000256" key="6">
    <source>
        <dbReference type="ARBA" id="ARBA00023270"/>
    </source>
</evidence>
<dbReference type="Proteomes" id="UP000295632">
    <property type="component" value="Unassembled WGS sequence"/>
</dbReference>
<evidence type="ECO:0000256" key="7">
    <source>
        <dbReference type="ARBA" id="ARBA00049897"/>
    </source>
</evidence>
<comment type="similarity">
    <text evidence="8">Belongs to the ThiG family.</text>
</comment>
<dbReference type="OrthoDB" id="9805935at2"/>
<evidence type="ECO:0000313" key="10">
    <source>
        <dbReference type="EMBL" id="TDQ41686.1"/>
    </source>
</evidence>
<evidence type="ECO:0000256" key="5">
    <source>
        <dbReference type="ARBA" id="ARBA00022977"/>
    </source>
</evidence>
<dbReference type="InterPro" id="IPR013785">
    <property type="entry name" value="Aldolase_TIM"/>
</dbReference>
<feature type="binding site" evidence="8">
    <location>
        <position position="161"/>
    </location>
    <ligand>
        <name>1-deoxy-D-xylulose 5-phosphate</name>
        <dbReference type="ChEBI" id="CHEBI:57792"/>
    </ligand>
</feature>
<keyword evidence="11" id="KW-1185">Reference proteome</keyword>
<comment type="caution">
    <text evidence="10">The sequence shown here is derived from an EMBL/GenBank/DDBJ whole genome shotgun (WGS) entry which is preliminary data.</text>
</comment>